<protein>
    <submittedName>
        <fullName evidence="2">Uncharacterized protein</fullName>
    </submittedName>
</protein>
<reference evidence="2" key="3">
    <citation type="submission" date="2019-09" db="EMBL/GenBank/DDBJ databases">
        <authorList>
            <person name="Gao Z."/>
        </authorList>
    </citation>
    <scope>NUCLEOTIDE SEQUENCE</scope>
    <source>
        <tissue evidence="2">Leaves</tissue>
    </source>
</reference>
<dbReference type="EMBL" id="RXIC02000023">
    <property type="protein sequence ID" value="KAB1214581.1"/>
    <property type="molecule type" value="Genomic_DNA"/>
</dbReference>
<keyword evidence="4" id="KW-1185">Reference proteome</keyword>
<proteinExistence type="predicted"/>
<feature type="compositionally biased region" description="Basic and acidic residues" evidence="1">
    <location>
        <begin position="85"/>
        <end position="95"/>
    </location>
</feature>
<feature type="region of interest" description="Disordered" evidence="1">
    <location>
        <begin position="85"/>
        <end position="117"/>
    </location>
</feature>
<evidence type="ECO:0000256" key="1">
    <source>
        <dbReference type="SAM" id="MobiDB-lite"/>
    </source>
</evidence>
<dbReference type="AlphaFoldDB" id="A0A6A1VNX1"/>
<dbReference type="OrthoDB" id="787091at2759"/>
<accession>A0A6A1VNX1</accession>
<gene>
    <name evidence="3" type="ORF">CJ030_MR1G014037</name>
    <name evidence="2" type="ORF">CJ030_MR5G002485</name>
</gene>
<reference evidence="2 4" key="2">
    <citation type="journal article" date="2019" name="Plant Biotechnol. J.">
        <title>The red bayberry genome and genetic basis of sex determination.</title>
        <authorList>
            <person name="Jia H.M."/>
            <person name="Jia H.J."/>
            <person name="Cai Q.L."/>
            <person name="Wang Y."/>
            <person name="Zhao H.B."/>
            <person name="Yang W.F."/>
            <person name="Wang G.Y."/>
            <person name="Li Y.H."/>
            <person name="Zhan D.L."/>
            <person name="Shen Y.T."/>
            <person name="Niu Q.F."/>
            <person name="Chang L."/>
            <person name="Qiu J."/>
            <person name="Zhao L."/>
            <person name="Xie H.B."/>
            <person name="Fu W.Y."/>
            <person name="Jin J."/>
            <person name="Li X.W."/>
            <person name="Jiao Y."/>
            <person name="Zhou C.C."/>
            <person name="Tu T."/>
            <person name="Chai C.Y."/>
            <person name="Gao J.L."/>
            <person name="Fan L.J."/>
            <person name="van de Weg E."/>
            <person name="Wang J.Y."/>
            <person name="Gao Z.S."/>
        </authorList>
    </citation>
    <scope>NUCLEOTIDE SEQUENCE [LARGE SCALE GENOMIC DNA]</scope>
    <source>
        <tissue evidence="2">Leaves</tissue>
    </source>
</reference>
<organism evidence="2 4">
    <name type="scientific">Morella rubra</name>
    <name type="common">Chinese bayberry</name>
    <dbReference type="NCBI Taxonomy" id="262757"/>
    <lineage>
        <taxon>Eukaryota</taxon>
        <taxon>Viridiplantae</taxon>
        <taxon>Streptophyta</taxon>
        <taxon>Embryophyta</taxon>
        <taxon>Tracheophyta</taxon>
        <taxon>Spermatophyta</taxon>
        <taxon>Magnoliopsida</taxon>
        <taxon>eudicotyledons</taxon>
        <taxon>Gunneridae</taxon>
        <taxon>Pentapetalae</taxon>
        <taxon>rosids</taxon>
        <taxon>fabids</taxon>
        <taxon>Fagales</taxon>
        <taxon>Myricaceae</taxon>
        <taxon>Morella</taxon>
    </lineage>
</organism>
<sequence length="117" mass="13665">MESRRSFRLRGGSSFRLVRSYSSVLTSETITAECAGITGYERLSESRRLIDEYNIGTERKKAKDWWLLGKVFSFRKLPGDVQARKGSEKVVEEKQAKKKKRPSWLPTPERRWPVQGW</sequence>
<dbReference type="Proteomes" id="UP000516437">
    <property type="component" value="Chromosome 1"/>
</dbReference>
<name>A0A6A1VNX1_9ROSI</name>
<dbReference type="Proteomes" id="UP000516437">
    <property type="component" value="Chromosome 5"/>
</dbReference>
<feature type="compositionally biased region" description="Basic and acidic residues" evidence="1">
    <location>
        <begin position="108"/>
        <end position="117"/>
    </location>
</feature>
<reference evidence="2" key="1">
    <citation type="submission" date="2018-07" db="EMBL/GenBank/DDBJ databases">
        <authorList>
            <person name="Gao Z.-S."/>
            <person name="Jia H.-M."/>
            <person name="Jia H.-J."/>
            <person name="Cai Q.-L."/>
            <person name="Wang Y."/>
            <person name="Zhao H.-B."/>
        </authorList>
    </citation>
    <scope>NUCLEOTIDE SEQUENCE</scope>
    <source>
        <tissue evidence="2">Leaves</tissue>
    </source>
</reference>
<comment type="caution">
    <text evidence="2">The sequence shown here is derived from an EMBL/GenBank/DDBJ whole genome shotgun (WGS) entry which is preliminary data.</text>
</comment>
<evidence type="ECO:0000313" key="4">
    <source>
        <dbReference type="Proteomes" id="UP000516437"/>
    </source>
</evidence>
<evidence type="ECO:0000313" key="3">
    <source>
        <dbReference type="EMBL" id="KAB1226305.1"/>
    </source>
</evidence>
<dbReference type="EMBL" id="RXIC02000019">
    <property type="protein sequence ID" value="KAB1226305.1"/>
    <property type="molecule type" value="Genomic_DNA"/>
</dbReference>
<evidence type="ECO:0000313" key="2">
    <source>
        <dbReference type="EMBL" id="KAB1214581.1"/>
    </source>
</evidence>